<gene>
    <name evidence="3" type="ORF">GCM10011512_04380</name>
</gene>
<dbReference type="RefSeq" id="WP_188665668.1">
    <property type="nucleotide sequence ID" value="NZ_BMJI01000001.1"/>
</dbReference>
<feature type="compositionally biased region" description="Pro residues" evidence="1">
    <location>
        <begin position="8"/>
        <end position="22"/>
    </location>
</feature>
<keyword evidence="2" id="KW-1133">Transmembrane helix</keyword>
<proteinExistence type="predicted"/>
<keyword evidence="2" id="KW-0472">Membrane</keyword>
<evidence type="ECO:0000256" key="2">
    <source>
        <dbReference type="SAM" id="Phobius"/>
    </source>
</evidence>
<dbReference type="Proteomes" id="UP000597761">
    <property type="component" value="Unassembled WGS sequence"/>
</dbReference>
<feature type="transmembrane region" description="Helical" evidence="2">
    <location>
        <begin position="76"/>
        <end position="103"/>
    </location>
</feature>
<feature type="transmembrane region" description="Helical" evidence="2">
    <location>
        <begin position="400"/>
        <end position="422"/>
    </location>
</feature>
<sequence length="886" mass="89987">MTESDLPPGAPRPLRPSLPERPPTIDGRSGSAGGASPARPAAGDGTGASAGGETAPPAPIPAPPGRPAAGIDLVRLWTGAVAAVAAYALTLLLTLIAVVLALVSTAGAARTSITASSAVSAVDPWSLLLPLGAQLVAMAHLGSLTATVAGAFPFLGTIDGSASLFAVPLGITLVTALLVLAASALAERRRPSGTRLQAAAQAAVTGLVLTLLVNVVALVASLGFPAVSGFRIGGVHAAGVWPVLVAALLGTAAAWVGRRLGARRTWAARTPAPASVPDAAAPADGGTSPVRARGVITVADAARSARALPAVLLTHVGVIAAVTLPALIVLYVVAGEPLAILTLPLTLANLAGYVLVAGHLGPLHQTAHSSQTISRSRSGTNTDELIQVIAGVDALDIPAWVGWCALLLAVVAVVLAGLVLAARRPARDTAGWIVTPLAYAAAGVALTVLLAVTARADVRGLLTADAGLGPSWWFVPIFAAWGLAVEVVARVLAPVLLPLVPAGLRARLAPPPVPATAGGVAGSGIPAADHDPATGGAVPAGVASRAPLSPRAKRRAILIGSIAGALILVVIAGAITAGVIRGGNGPDKRVGAYLQALVDGDAEKALTLAGSDIASDQRALLTNDVYRAATDRIDGYTIIGTDVAGDSATVRAELRQGGRTDTRSYTLTKQGADLLDDHWTLAADDTERALISVSGVQKPKPKVNGAEVAVTESAFGDTARAELRVLPGRYTVSLPGGSTYLAAEDATIESTIDHEGLASARLEMTTTPAFTTEVERQVKQKLEACAKSTDVEPAGCPFRAYAYGDTRNVKWTVTDSPSVRISSAGSGSGWRFYAEDSGEATVTFEEDQSYGDQKPRWEKQSDTDSFYLSGKATVDGNTVTVELNDY</sequence>
<comment type="caution">
    <text evidence="3">The sequence shown here is derived from an EMBL/GenBank/DDBJ whole genome shotgun (WGS) entry which is preliminary data.</text>
</comment>
<feature type="transmembrane region" description="Helical" evidence="2">
    <location>
        <begin position="310"/>
        <end position="334"/>
    </location>
</feature>
<feature type="transmembrane region" description="Helical" evidence="2">
    <location>
        <begin position="429"/>
        <end position="452"/>
    </location>
</feature>
<protein>
    <submittedName>
        <fullName evidence="3">Uncharacterized protein</fullName>
    </submittedName>
</protein>
<organism evidence="3 4">
    <name type="scientific">Tersicoccus solisilvae</name>
    <dbReference type="NCBI Taxonomy" id="1882339"/>
    <lineage>
        <taxon>Bacteria</taxon>
        <taxon>Bacillati</taxon>
        <taxon>Actinomycetota</taxon>
        <taxon>Actinomycetes</taxon>
        <taxon>Micrococcales</taxon>
        <taxon>Micrococcaceae</taxon>
        <taxon>Tersicoccus</taxon>
    </lineage>
</organism>
<name>A0ABQ1NMC9_9MICC</name>
<feature type="transmembrane region" description="Helical" evidence="2">
    <location>
        <begin position="135"/>
        <end position="156"/>
    </location>
</feature>
<accession>A0ABQ1NMC9</accession>
<evidence type="ECO:0000256" key="1">
    <source>
        <dbReference type="SAM" id="MobiDB-lite"/>
    </source>
</evidence>
<dbReference type="PANTHER" id="PTHR48125:SF10">
    <property type="entry name" value="OS12G0136300 PROTEIN"/>
    <property type="match status" value="1"/>
</dbReference>
<keyword evidence="4" id="KW-1185">Reference proteome</keyword>
<feature type="region of interest" description="Disordered" evidence="1">
    <location>
        <begin position="1"/>
        <end position="63"/>
    </location>
</feature>
<feature type="transmembrane region" description="Helical" evidence="2">
    <location>
        <begin position="472"/>
        <end position="497"/>
    </location>
</feature>
<evidence type="ECO:0000313" key="3">
    <source>
        <dbReference type="EMBL" id="GGC80756.1"/>
    </source>
</evidence>
<evidence type="ECO:0000313" key="4">
    <source>
        <dbReference type="Proteomes" id="UP000597761"/>
    </source>
</evidence>
<dbReference type="EMBL" id="BMJI01000001">
    <property type="protein sequence ID" value="GGC80756.1"/>
    <property type="molecule type" value="Genomic_DNA"/>
</dbReference>
<feature type="compositionally biased region" description="Low complexity" evidence="1">
    <location>
        <begin position="26"/>
        <end position="43"/>
    </location>
</feature>
<feature type="transmembrane region" description="Helical" evidence="2">
    <location>
        <begin position="236"/>
        <end position="256"/>
    </location>
</feature>
<keyword evidence="2" id="KW-0812">Transmembrane</keyword>
<reference evidence="4" key="1">
    <citation type="journal article" date="2019" name="Int. J. Syst. Evol. Microbiol.">
        <title>The Global Catalogue of Microorganisms (GCM) 10K type strain sequencing project: providing services to taxonomists for standard genome sequencing and annotation.</title>
        <authorList>
            <consortium name="The Broad Institute Genomics Platform"/>
            <consortium name="The Broad Institute Genome Sequencing Center for Infectious Disease"/>
            <person name="Wu L."/>
            <person name="Ma J."/>
        </authorList>
    </citation>
    <scope>NUCLEOTIDE SEQUENCE [LARGE SCALE GENOMIC DNA]</scope>
    <source>
        <strain evidence="4">CGMCC 1.15480</strain>
    </source>
</reference>
<feature type="transmembrane region" description="Helical" evidence="2">
    <location>
        <begin position="162"/>
        <end position="186"/>
    </location>
</feature>
<dbReference type="PANTHER" id="PTHR48125">
    <property type="entry name" value="LP07818P1"/>
    <property type="match status" value="1"/>
</dbReference>
<feature type="transmembrane region" description="Helical" evidence="2">
    <location>
        <begin position="198"/>
        <end position="224"/>
    </location>
</feature>
<feature type="transmembrane region" description="Helical" evidence="2">
    <location>
        <begin position="556"/>
        <end position="580"/>
    </location>
</feature>